<keyword evidence="2" id="KW-1185">Reference proteome</keyword>
<dbReference type="Proteomes" id="UP001180020">
    <property type="component" value="Unassembled WGS sequence"/>
</dbReference>
<dbReference type="AlphaFoldDB" id="A0AAV9DX00"/>
<proteinExistence type="predicted"/>
<gene>
    <name evidence="1" type="ORF">QJS10_CPB11g00388</name>
</gene>
<dbReference type="EMBL" id="JAUJYO010000011">
    <property type="protein sequence ID" value="KAK1305334.1"/>
    <property type="molecule type" value="Genomic_DNA"/>
</dbReference>
<sequence length="67" mass="7623">MGFSDCPFLVGPPCGAFPSHDEIMSFIKGFIRDFRRRLRLFVHLPLGSVRHKSKRGLIPRLVVLDSV</sequence>
<comment type="caution">
    <text evidence="1">The sequence shown here is derived from an EMBL/GenBank/DDBJ whole genome shotgun (WGS) entry which is preliminary data.</text>
</comment>
<evidence type="ECO:0000313" key="2">
    <source>
        <dbReference type="Proteomes" id="UP001180020"/>
    </source>
</evidence>
<protein>
    <submittedName>
        <fullName evidence="1">Uncharacterized protein</fullName>
    </submittedName>
</protein>
<accession>A0AAV9DX00</accession>
<name>A0AAV9DX00_ACOCL</name>
<reference evidence="1" key="2">
    <citation type="submission" date="2023-06" db="EMBL/GenBank/DDBJ databases">
        <authorList>
            <person name="Ma L."/>
            <person name="Liu K.-W."/>
            <person name="Li Z."/>
            <person name="Hsiao Y.-Y."/>
            <person name="Qi Y."/>
            <person name="Fu T."/>
            <person name="Tang G."/>
            <person name="Zhang D."/>
            <person name="Sun W.-H."/>
            <person name="Liu D.-K."/>
            <person name="Li Y."/>
            <person name="Chen G.-Z."/>
            <person name="Liu X.-D."/>
            <person name="Liao X.-Y."/>
            <person name="Jiang Y.-T."/>
            <person name="Yu X."/>
            <person name="Hao Y."/>
            <person name="Huang J."/>
            <person name="Zhao X.-W."/>
            <person name="Ke S."/>
            <person name="Chen Y.-Y."/>
            <person name="Wu W.-L."/>
            <person name="Hsu J.-L."/>
            <person name="Lin Y.-F."/>
            <person name="Huang M.-D."/>
            <person name="Li C.-Y."/>
            <person name="Huang L."/>
            <person name="Wang Z.-W."/>
            <person name="Zhao X."/>
            <person name="Zhong W.-Y."/>
            <person name="Peng D.-H."/>
            <person name="Ahmad S."/>
            <person name="Lan S."/>
            <person name="Zhang J.-S."/>
            <person name="Tsai W.-C."/>
            <person name="Van De Peer Y."/>
            <person name="Liu Z.-J."/>
        </authorList>
    </citation>
    <scope>NUCLEOTIDE SEQUENCE</scope>
    <source>
        <strain evidence="1">CP</strain>
        <tissue evidence="1">Leaves</tissue>
    </source>
</reference>
<evidence type="ECO:0000313" key="1">
    <source>
        <dbReference type="EMBL" id="KAK1305334.1"/>
    </source>
</evidence>
<reference evidence="1" key="1">
    <citation type="journal article" date="2023" name="Nat. Commun.">
        <title>Diploid and tetraploid genomes of Acorus and the evolution of monocots.</title>
        <authorList>
            <person name="Ma L."/>
            <person name="Liu K.W."/>
            <person name="Li Z."/>
            <person name="Hsiao Y.Y."/>
            <person name="Qi Y."/>
            <person name="Fu T."/>
            <person name="Tang G.D."/>
            <person name="Zhang D."/>
            <person name="Sun W.H."/>
            <person name="Liu D.K."/>
            <person name="Li Y."/>
            <person name="Chen G.Z."/>
            <person name="Liu X.D."/>
            <person name="Liao X.Y."/>
            <person name="Jiang Y.T."/>
            <person name="Yu X."/>
            <person name="Hao Y."/>
            <person name="Huang J."/>
            <person name="Zhao X.W."/>
            <person name="Ke S."/>
            <person name="Chen Y.Y."/>
            <person name="Wu W.L."/>
            <person name="Hsu J.L."/>
            <person name="Lin Y.F."/>
            <person name="Huang M.D."/>
            <person name="Li C.Y."/>
            <person name="Huang L."/>
            <person name="Wang Z.W."/>
            <person name="Zhao X."/>
            <person name="Zhong W.Y."/>
            <person name="Peng D.H."/>
            <person name="Ahmad S."/>
            <person name="Lan S."/>
            <person name="Zhang J.S."/>
            <person name="Tsai W.C."/>
            <person name="Van de Peer Y."/>
            <person name="Liu Z.J."/>
        </authorList>
    </citation>
    <scope>NUCLEOTIDE SEQUENCE</scope>
    <source>
        <strain evidence="1">CP</strain>
    </source>
</reference>
<organism evidence="1 2">
    <name type="scientific">Acorus calamus</name>
    <name type="common">Sweet flag</name>
    <dbReference type="NCBI Taxonomy" id="4465"/>
    <lineage>
        <taxon>Eukaryota</taxon>
        <taxon>Viridiplantae</taxon>
        <taxon>Streptophyta</taxon>
        <taxon>Embryophyta</taxon>
        <taxon>Tracheophyta</taxon>
        <taxon>Spermatophyta</taxon>
        <taxon>Magnoliopsida</taxon>
        <taxon>Liliopsida</taxon>
        <taxon>Acoraceae</taxon>
        <taxon>Acorus</taxon>
    </lineage>
</organism>